<name>A0A0L0HBW5_SPIPD</name>
<dbReference type="GO" id="GO:0031267">
    <property type="term" value="F:small GTPase binding"/>
    <property type="evidence" value="ECO:0007669"/>
    <property type="project" value="TreeGrafter"/>
</dbReference>
<dbReference type="GO" id="GO:0030139">
    <property type="term" value="C:endocytic vesicle"/>
    <property type="evidence" value="ECO:0007669"/>
    <property type="project" value="TreeGrafter"/>
</dbReference>
<dbReference type="OrthoDB" id="2107501at2759"/>
<protein>
    <recommendedName>
        <fullName evidence="2">VPS9 domain-containing protein</fullName>
    </recommendedName>
</protein>
<dbReference type="GO" id="GO:0005085">
    <property type="term" value="F:guanyl-nucleotide exchange factor activity"/>
    <property type="evidence" value="ECO:0007669"/>
    <property type="project" value="InterPro"/>
</dbReference>
<dbReference type="VEuPathDB" id="FungiDB:SPPG_06643"/>
<sequence>MSNVTTDAGEPHDAFEDENSETSSSPPNPPIQSHPPLKRSASVVFFNLDVKAELEDHFVIAALRDEKKTGELRDLLSHGKATLFLPISASLVHVADKISPVFFEHHVFIPNPENMRQVMSLGGIRALVKGSRLIVIGPRPTEQELLSIYSRDTGTDDKTLSIWDTIDTEATTIDQYPSIELLSDSPLDFRLSENSTIKVALMSRAIMQEDLTRNFAPKLPPRKPPAYNTSLITLPAINFDIRSIPSNVFTQIGSLPYLFSKLDVQAVLEEAPCLQNEPSYQVFMEQMKDPRCAPFAAEVQRYLASITANRQPVSSETLSTYHHRFIDSMHKTFTSTFFPRQQGPGHIESLTEGLDNYVLAQAYATYFISVLSEEQTTDLLLHRKISLMSVAGFNLDQLGIHIDLDSDALRETVKLAGVELLIADRTTTPHQKLSAIVASHQRVAERVPLCFPSDDESSSADMLLPLLIYVVVKTNPPRLASCLKYINRFRAHNKIEGYSSYCLTNLSAVQSFVETSDVQTLGLSPYVEASFRPKPANSNSEKIIVLPGDMIAAPDPPSKPVTDTIGALANIPHSVGQRISGLWPFRRGATPETVGHVDANAPNDSERLWSRLKHDGKRSSR</sequence>
<dbReference type="PROSITE" id="PS51205">
    <property type="entry name" value="VPS9"/>
    <property type="match status" value="1"/>
</dbReference>
<dbReference type="PANTHER" id="PTHR23101">
    <property type="entry name" value="RAB GDP/GTP EXCHANGE FACTOR"/>
    <property type="match status" value="1"/>
</dbReference>
<organism evidence="3 4">
    <name type="scientific">Spizellomyces punctatus (strain DAOM BR117)</name>
    <dbReference type="NCBI Taxonomy" id="645134"/>
    <lineage>
        <taxon>Eukaryota</taxon>
        <taxon>Fungi</taxon>
        <taxon>Fungi incertae sedis</taxon>
        <taxon>Chytridiomycota</taxon>
        <taxon>Chytridiomycota incertae sedis</taxon>
        <taxon>Chytridiomycetes</taxon>
        <taxon>Spizellomycetales</taxon>
        <taxon>Spizellomycetaceae</taxon>
        <taxon>Spizellomyces</taxon>
    </lineage>
</organism>
<dbReference type="eggNOG" id="KOG2319">
    <property type="taxonomic scope" value="Eukaryota"/>
</dbReference>
<dbReference type="GO" id="GO:0016192">
    <property type="term" value="P:vesicle-mediated transport"/>
    <property type="evidence" value="ECO:0007669"/>
    <property type="project" value="InterPro"/>
</dbReference>
<evidence type="ECO:0000256" key="1">
    <source>
        <dbReference type="SAM" id="MobiDB-lite"/>
    </source>
</evidence>
<reference evidence="3 4" key="1">
    <citation type="submission" date="2009-08" db="EMBL/GenBank/DDBJ databases">
        <title>The Genome Sequence of Spizellomyces punctatus strain DAOM BR117.</title>
        <authorList>
            <consortium name="The Broad Institute Genome Sequencing Platform"/>
            <person name="Russ C."/>
            <person name="Cuomo C."/>
            <person name="Shea T."/>
            <person name="Young S.K."/>
            <person name="Zeng Q."/>
            <person name="Koehrsen M."/>
            <person name="Haas B."/>
            <person name="Borodovsky M."/>
            <person name="Guigo R."/>
            <person name="Alvarado L."/>
            <person name="Berlin A."/>
            <person name="Bochicchio J."/>
            <person name="Borenstein D."/>
            <person name="Chapman S."/>
            <person name="Chen Z."/>
            <person name="Engels R."/>
            <person name="Freedman E."/>
            <person name="Gellesch M."/>
            <person name="Goldberg J."/>
            <person name="Griggs A."/>
            <person name="Gujja S."/>
            <person name="Heiman D."/>
            <person name="Hepburn T."/>
            <person name="Howarth C."/>
            <person name="Jen D."/>
            <person name="Larson L."/>
            <person name="Lewis B."/>
            <person name="Mehta T."/>
            <person name="Park D."/>
            <person name="Pearson M."/>
            <person name="Roberts A."/>
            <person name="Saif S."/>
            <person name="Shenoy N."/>
            <person name="Sisk P."/>
            <person name="Stolte C."/>
            <person name="Sykes S."/>
            <person name="Thomson T."/>
            <person name="Walk T."/>
            <person name="White J."/>
            <person name="Yandava C."/>
            <person name="Burger G."/>
            <person name="Gray M.W."/>
            <person name="Holland P.W.H."/>
            <person name="King N."/>
            <person name="Lang F.B.F."/>
            <person name="Roger A.J."/>
            <person name="Ruiz-Trillo I."/>
            <person name="Lander E."/>
            <person name="Nusbaum C."/>
        </authorList>
    </citation>
    <scope>NUCLEOTIDE SEQUENCE [LARGE SCALE GENOMIC DNA]</scope>
    <source>
        <strain evidence="3 4">DAOM BR117</strain>
    </source>
</reference>
<gene>
    <name evidence="3" type="ORF">SPPG_06643</name>
</gene>
<dbReference type="InterPro" id="IPR037191">
    <property type="entry name" value="VPS9_dom_sf"/>
</dbReference>
<dbReference type="RefSeq" id="XP_016606283.1">
    <property type="nucleotide sequence ID" value="XM_016754843.1"/>
</dbReference>
<dbReference type="GeneID" id="27689934"/>
<dbReference type="InterPro" id="IPR045046">
    <property type="entry name" value="Vps9-like"/>
</dbReference>
<dbReference type="AlphaFoldDB" id="A0A0L0HBW5"/>
<feature type="domain" description="VPS9" evidence="2">
    <location>
        <begin position="375"/>
        <end position="522"/>
    </location>
</feature>
<dbReference type="PANTHER" id="PTHR23101:SF25">
    <property type="entry name" value="GTPASE-ACTIVATING PROTEIN AND VPS9 DOMAIN-CONTAINING PROTEIN 1"/>
    <property type="match status" value="1"/>
</dbReference>
<evidence type="ECO:0000313" key="4">
    <source>
        <dbReference type="Proteomes" id="UP000053201"/>
    </source>
</evidence>
<dbReference type="Pfam" id="PF02204">
    <property type="entry name" value="VPS9"/>
    <property type="match status" value="1"/>
</dbReference>
<evidence type="ECO:0000313" key="3">
    <source>
        <dbReference type="EMBL" id="KNC98243.1"/>
    </source>
</evidence>
<dbReference type="SMART" id="SM00167">
    <property type="entry name" value="VPS9"/>
    <property type="match status" value="1"/>
</dbReference>
<feature type="region of interest" description="Disordered" evidence="1">
    <location>
        <begin position="1"/>
        <end position="36"/>
    </location>
</feature>
<dbReference type="STRING" id="645134.A0A0L0HBW5"/>
<dbReference type="OMA" id="QASYCLT"/>
<proteinExistence type="predicted"/>
<dbReference type="GO" id="GO:0005829">
    <property type="term" value="C:cytosol"/>
    <property type="evidence" value="ECO:0007669"/>
    <property type="project" value="TreeGrafter"/>
</dbReference>
<dbReference type="InParanoid" id="A0A0L0HBW5"/>
<dbReference type="EMBL" id="KQ257461">
    <property type="protein sequence ID" value="KNC98243.1"/>
    <property type="molecule type" value="Genomic_DNA"/>
</dbReference>
<dbReference type="FunCoup" id="A0A0L0HBW5">
    <property type="interactions" value="58"/>
</dbReference>
<evidence type="ECO:0000259" key="2">
    <source>
        <dbReference type="PROSITE" id="PS51205"/>
    </source>
</evidence>
<keyword evidence="4" id="KW-1185">Reference proteome</keyword>
<dbReference type="SUPFAM" id="SSF109993">
    <property type="entry name" value="VPS9 domain"/>
    <property type="match status" value="1"/>
</dbReference>
<dbReference type="Gene3D" id="1.10.246.120">
    <property type="match status" value="1"/>
</dbReference>
<dbReference type="InterPro" id="IPR003123">
    <property type="entry name" value="VPS9"/>
</dbReference>
<dbReference type="Gene3D" id="1.20.1050.80">
    <property type="entry name" value="VPS9 domain"/>
    <property type="match status" value="1"/>
</dbReference>
<accession>A0A0L0HBW5</accession>
<dbReference type="Proteomes" id="UP000053201">
    <property type="component" value="Unassembled WGS sequence"/>
</dbReference>